<dbReference type="eggNOG" id="arCOG06165">
    <property type="taxonomic scope" value="Archaea"/>
</dbReference>
<gene>
    <name evidence="1" type="ORF">C451_02854</name>
</gene>
<dbReference type="AlphaFoldDB" id="M0NEB5"/>
<accession>M0NEB5</accession>
<reference evidence="1 2" key="1">
    <citation type="journal article" date="2014" name="PLoS Genet.">
        <title>Phylogenetically driven sequencing of extremely halophilic archaea reveals strategies for static and dynamic osmo-response.</title>
        <authorList>
            <person name="Becker E.A."/>
            <person name="Seitzer P.M."/>
            <person name="Tritt A."/>
            <person name="Larsen D."/>
            <person name="Krusor M."/>
            <person name="Yao A.I."/>
            <person name="Wu D."/>
            <person name="Madern D."/>
            <person name="Eisen J.A."/>
            <person name="Darling A.E."/>
            <person name="Facciotti M.T."/>
        </authorList>
    </citation>
    <scope>NUCLEOTIDE SEQUENCE [LARGE SCALE GENOMIC DNA]</scope>
    <source>
        <strain evidence="1 2">JCM 13552</strain>
    </source>
</reference>
<protein>
    <submittedName>
        <fullName evidence="1">Uncharacterized protein</fullName>
    </submittedName>
</protein>
<comment type="caution">
    <text evidence="1">The sequence shown here is derived from an EMBL/GenBank/DDBJ whole genome shotgun (WGS) entry which is preliminary data.</text>
</comment>
<dbReference type="Proteomes" id="UP000011680">
    <property type="component" value="Unassembled WGS sequence"/>
</dbReference>
<evidence type="ECO:0000313" key="2">
    <source>
        <dbReference type="Proteomes" id="UP000011680"/>
    </source>
</evidence>
<dbReference type="EMBL" id="AOMF01000064">
    <property type="protein sequence ID" value="EMA56332.1"/>
    <property type="molecule type" value="Genomic_DNA"/>
</dbReference>
<evidence type="ECO:0000313" key="1">
    <source>
        <dbReference type="EMBL" id="EMA56332.1"/>
    </source>
</evidence>
<organism evidence="1 2">
    <name type="scientific">Halococcus thailandensis JCM 13552</name>
    <dbReference type="NCBI Taxonomy" id="1227457"/>
    <lineage>
        <taxon>Archaea</taxon>
        <taxon>Methanobacteriati</taxon>
        <taxon>Methanobacteriota</taxon>
        <taxon>Stenosarchaea group</taxon>
        <taxon>Halobacteria</taxon>
        <taxon>Halobacteriales</taxon>
        <taxon>Halococcaceae</taxon>
        <taxon>Halococcus</taxon>
    </lineage>
</organism>
<name>M0NEB5_9EURY</name>
<dbReference type="PATRIC" id="fig|1227457.3.peg.495"/>
<proteinExistence type="predicted"/>
<sequence length="214" mass="24894">MQSANRLVGFIIPSNQVYTVSWENLEGGQEASQHSGEAYRQRVEKYLESGEFLSVGDPHSGTSDIRLVRPAHNEEKVFRVETKNTKASLTNQNLINEIARQFIDFCVTSEEFEFYIYAPNFADQPRWKDIFRDRTRKRDAVERFYSDIGERHSLNDEETEEFEKLGFEDFWLFLENVGAKKAGYERLGELIEENCSIENDTRRRDCPVLVSSVS</sequence>
<keyword evidence="2" id="KW-1185">Reference proteome</keyword>